<dbReference type="Proteomes" id="UP000004968">
    <property type="component" value="Unassembled WGS sequence"/>
</dbReference>
<protein>
    <submittedName>
        <fullName evidence="1">Uncharacterized protein</fullName>
    </submittedName>
</protein>
<evidence type="ECO:0000313" key="1">
    <source>
        <dbReference type="EMBL" id="EFC97353.1"/>
    </source>
</evidence>
<dbReference type="EMBL" id="ACIO01000404">
    <property type="protein sequence ID" value="EFC97353.1"/>
    <property type="molecule type" value="Genomic_DNA"/>
</dbReference>
<proteinExistence type="predicted"/>
<dbReference type="AlphaFoldDB" id="D3ALG0"/>
<organism evidence="1 2">
    <name type="scientific">Hungatella hathewayi DSM 13479</name>
    <dbReference type="NCBI Taxonomy" id="566550"/>
    <lineage>
        <taxon>Bacteria</taxon>
        <taxon>Bacillati</taxon>
        <taxon>Bacillota</taxon>
        <taxon>Clostridia</taxon>
        <taxon>Lachnospirales</taxon>
        <taxon>Lachnospiraceae</taxon>
        <taxon>Hungatella</taxon>
    </lineage>
</organism>
<reference evidence="1 2" key="1">
    <citation type="submission" date="2010-01" db="EMBL/GenBank/DDBJ databases">
        <authorList>
            <person name="Weinstock G."/>
            <person name="Sodergren E."/>
            <person name="Clifton S."/>
            <person name="Fulton L."/>
            <person name="Fulton B."/>
            <person name="Courtney L."/>
            <person name="Fronick C."/>
            <person name="Harrison M."/>
            <person name="Strong C."/>
            <person name="Farmer C."/>
            <person name="Delahaunty K."/>
            <person name="Markovic C."/>
            <person name="Hall O."/>
            <person name="Minx P."/>
            <person name="Tomlinson C."/>
            <person name="Mitreva M."/>
            <person name="Nelson J."/>
            <person name="Hou S."/>
            <person name="Wollam A."/>
            <person name="Pepin K.H."/>
            <person name="Johnson M."/>
            <person name="Bhonagiri V."/>
            <person name="Nash W.E."/>
            <person name="Warren W."/>
            <person name="Chinwalla A."/>
            <person name="Mardis E.R."/>
            <person name="Wilson R.K."/>
        </authorList>
    </citation>
    <scope>NUCLEOTIDE SEQUENCE [LARGE SCALE GENOMIC DNA]</scope>
    <source>
        <strain evidence="1 2">DSM 13479</strain>
    </source>
</reference>
<dbReference type="HOGENOM" id="CLU_3217250_0_0_9"/>
<name>D3ALG0_9FIRM</name>
<accession>D3ALG0</accession>
<sequence>MLLSGYNAGRKKTLFCIAVNILDLQKLRAVLREIEGRPDLEGLN</sequence>
<comment type="caution">
    <text evidence="1">The sequence shown here is derived from an EMBL/GenBank/DDBJ whole genome shotgun (WGS) entry which is preliminary data.</text>
</comment>
<evidence type="ECO:0000313" key="2">
    <source>
        <dbReference type="Proteomes" id="UP000004968"/>
    </source>
</evidence>
<gene>
    <name evidence="1" type="ORF">CLOSTHATH_04456</name>
</gene>